<evidence type="ECO:0000313" key="3">
    <source>
        <dbReference type="Proteomes" id="UP000769528"/>
    </source>
</evidence>
<accession>A0A9P8PU79</accession>
<feature type="transmembrane region" description="Helical" evidence="1">
    <location>
        <begin position="238"/>
        <end position="257"/>
    </location>
</feature>
<gene>
    <name evidence="2" type="ORF">WICMUC_001460</name>
</gene>
<reference evidence="2" key="1">
    <citation type="journal article" date="2021" name="Open Biol.">
        <title>Shared evolutionary footprints suggest mitochondrial oxidative damage underlies multiple complex I losses in fungi.</title>
        <authorList>
            <person name="Schikora-Tamarit M.A."/>
            <person name="Marcet-Houben M."/>
            <person name="Nosek J."/>
            <person name="Gabaldon T."/>
        </authorList>
    </citation>
    <scope>NUCLEOTIDE SEQUENCE</scope>
    <source>
        <strain evidence="2">CBS6341</strain>
    </source>
</reference>
<organism evidence="2 3">
    <name type="scientific">Wickerhamomyces mucosus</name>
    <dbReference type="NCBI Taxonomy" id="1378264"/>
    <lineage>
        <taxon>Eukaryota</taxon>
        <taxon>Fungi</taxon>
        <taxon>Dikarya</taxon>
        <taxon>Ascomycota</taxon>
        <taxon>Saccharomycotina</taxon>
        <taxon>Saccharomycetes</taxon>
        <taxon>Phaffomycetales</taxon>
        <taxon>Wickerhamomycetaceae</taxon>
        <taxon>Wickerhamomyces</taxon>
    </lineage>
</organism>
<keyword evidence="1" id="KW-1133">Transmembrane helix</keyword>
<sequence length="258" mass="29699">MTNIYLKSRVNNSGQYKTPCQIKPYYTSSNLSISIPDTDAELGPASKFPKIKTKASTNRVFCIRAMIGIGFILSIVALIPIIIYAFPQMIWNVVYFISLLISSTFFSTGAIFLIKWIKYRFFKNYQLSKLINDILENTFLNNHTSFHYIQNSYMGPTIKSFNYRKLVDSDSEDQIFFTNHHTDDYYEELGIKEQDRLSWGIGQIFISIILILLGRYGINESIELFSEINSHIFNQQQLLNSVLQFSLSVVSIIIGSLK</sequence>
<name>A0A9P8PU79_9ASCO</name>
<feature type="transmembrane region" description="Helical" evidence="1">
    <location>
        <begin position="197"/>
        <end position="218"/>
    </location>
</feature>
<keyword evidence="1" id="KW-0812">Transmembrane</keyword>
<dbReference type="EMBL" id="JAEUBF010000443">
    <property type="protein sequence ID" value="KAH3678443.1"/>
    <property type="molecule type" value="Genomic_DNA"/>
</dbReference>
<feature type="transmembrane region" description="Helical" evidence="1">
    <location>
        <begin position="93"/>
        <end position="114"/>
    </location>
</feature>
<dbReference type="Proteomes" id="UP000769528">
    <property type="component" value="Unassembled WGS sequence"/>
</dbReference>
<dbReference type="AlphaFoldDB" id="A0A9P8PU79"/>
<reference evidence="2" key="2">
    <citation type="submission" date="2021-01" db="EMBL/GenBank/DDBJ databases">
        <authorList>
            <person name="Schikora-Tamarit M.A."/>
        </authorList>
    </citation>
    <scope>NUCLEOTIDE SEQUENCE</scope>
    <source>
        <strain evidence="2">CBS6341</strain>
    </source>
</reference>
<proteinExistence type="predicted"/>
<comment type="caution">
    <text evidence="2">The sequence shown here is derived from an EMBL/GenBank/DDBJ whole genome shotgun (WGS) entry which is preliminary data.</text>
</comment>
<evidence type="ECO:0000313" key="2">
    <source>
        <dbReference type="EMBL" id="KAH3678443.1"/>
    </source>
</evidence>
<evidence type="ECO:0000256" key="1">
    <source>
        <dbReference type="SAM" id="Phobius"/>
    </source>
</evidence>
<keyword evidence="1" id="KW-0472">Membrane</keyword>
<keyword evidence="3" id="KW-1185">Reference proteome</keyword>
<feature type="transmembrane region" description="Helical" evidence="1">
    <location>
        <begin position="61"/>
        <end position="87"/>
    </location>
</feature>
<protein>
    <submittedName>
        <fullName evidence="2">Uncharacterized protein</fullName>
    </submittedName>
</protein>